<sequence>MAIKSSPKISINTKKWENIMQLVVLFLGLILINIIAQNYFFRLDLTAEKRYTITESSKTILKNLEEPVYIEIYLEGELNSSFKRLQKSVKETLQEFSMYGGKNIQFTFINPEQISNNPEEQNRYYKQLSDRGIQPTTVFETVQGKKVQKLIFPSAIVSYKNKEKPVLLLKGNRTASPQEQLNQSIENIEYELISAIQKLSKKQKSSVAFIEGHDELSNDRLISLTQSLSENYIVERLNLNENLTTSFQSNNKNPVQNLSQYDAIVVAKPTLSYTDNDRYQLDQYLMNGGKLLFFIDQIQMNLDSIAQGGTYAFAYNLGLNEMIFRYGVRVNQNLLQDTQSGQILVNVGQMGNNANIQAIPFPYYATTASFSTHPITKNMDALMFKFASTLDSVKADGITQTPLVFSSQYSKIKKIPTLISLDELKLDLNPKLYQTSNLPVAYLLEGEFSSAFKGRFPPSGFSETDFIQKGKDSKVLVVGDGDLLSNDFDRKTRQPLPIGYDEVSKNTYSNQEFLLNTLAYMLDEGGIITSRTKEFEIRPLDTFKIQEEKSYWQFLNLVVPNLIILFFGLAWYFWRKKKYS</sequence>
<keyword evidence="5" id="KW-1185">Reference proteome</keyword>
<dbReference type="InterPro" id="IPR019863">
    <property type="entry name" value="Motility-assoc_ABC-rel_GldG"/>
</dbReference>
<protein>
    <submittedName>
        <fullName evidence="4">Gliding-associated putative ABC transporter substrate-binding component GldG</fullName>
    </submittedName>
</protein>
<evidence type="ECO:0000259" key="3">
    <source>
        <dbReference type="Pfam" id="PF23357"/>
    </source>
</evidence>
<proteinExistence type="predicted"/>
<reference evidence="5" key="1">
    <citation type="submission" date="2012-06" db="EMBL/GenBank/DDBJ databases">
        <title>The complete genome of Flexibacter litoralis DSM 6794.</title>
        <authorList>
            <person name="Lucas S."/>
            <person name="Copeland A."/>
            <person name="Lapidus A."/>
            <person name="Glavina del Rio T."/>
            <person name="Dalin E."/>
            <person name="Tice H."/>
            <person name="Bruce D."/>
            <person name="Goodwin L."/>
            <person name="Pitluck S."/>
            <person name="Peters L."/>
            <person name="Ovchinnikova G."/>
            <person name="Lu M."/>
            <person name="Kyrpides N."/>
            <person name="Mavromatis K."/>
            <person name="Ivanova N."/>
            <person name="Brettin T."/>
            <person name="Detter J.C."/>
            <person name="Han C."/>
            <person name="Larimer F."/>
            <person name="Land M."/>
            <person name="Hauser L."/>
            <person name="Markowitz V."/>
            <person name="Cheng J.-F."/>
            <person name="Hugenholtz P."/>
            <person name="Woyke T."/>
            <person name="Wu D."/>
            <person name="Spring S."/>
            <person name="Lang E."/>
            <person name="Kopitz M."/>
            <person name="Brambilla E."/>
            <person name="Klenk H.-P."/>
            <person name="Eisen J.A."/>
        </authorList>
    </citation>
    <scope>NUCLEOTIDE SEQUENCE [LARGE SCALE GENOMIC DNA]</scope>
    <source>
        <strain evidence="5">ATCC 23117 / DSM 6794 / NBRC 15988 / NCIMB 1366 / Sio-4</strain>
    </source>
</reference>
<dbReference type="RefSeq" id="WP_014799525.1">
    <property type="nucleotide sequence ID" value="NC_018018.1"/>
</dbReference>
<feature type="transmembrane region" description="Helical" evidence="1">
    <location>
        <begin position="551"/>
        <end position="574"/>
    </location>
</feature>
<keyword evidence="1" id="KW-0812">Transmembrane</keyword>
<dbReference type="PATRIC" id="fig|880071.3.peg.3797"/>
<keyword evidence="1" id="KW-0472">Membrane</keyword>
<dbReference type="EMBL" id="CP003345">
    <property type="protein sequence ID" value="AFM06101.1"/>
    <property type="molecule type" value="Genomic_DNA"/>
</dbReference>
<evidence type="ECO:0000256" key="1">
    <source>
        <dbReference type="SAM" id="Phobius"/>
    </source>
</evidence>
<dbReference type="STRING" id="880071.Fleli_3791"/>
<feature type="domain" description="ABC-type uncharacterised transport system" evidence="2">
    <location>
        <begin position="205"/>
        <end position="516"/>
    </location>
</feature>
<dbReference type="Pfam" id="PF23357">
    <property type="entry name" value="DUF7088"/>
    <property type="match status" value="1"/>
</dbReference>
<gene>
    <name evidence="4" type="ordered locus">Fleli_3791</name>
</gene>
<dbReference type="Proteomes" id="UP000006054">
    <property type="component" value="Chromosome"/>
</dbReference>
<dbReference type="InterPro" id="IPR055396">
    <property type="entry name" value="DUF7088"/>
</dbReference>
<evidence type="ECO:0000259" key="2">
    <source>
        <dbReference type="Pfam" id="PF09822"/>
    </source>
</evidence>
<evidence type="ECO:0000313" key="4">
    <source>
        <dbReference type="EMBL" id="AFM06101.1"/>
    </source>
</evidence>
<dbReference type="NCBIfam" id="TIGR03521">
    <property type="entry name" value="GldG"/>
    <property type="match status" value="1"/>
</dbReference>
<keyword evidence="1" id="KW-1133">Transmembrane helix</keyword>
<evidence type="ECO:0000313" key="5">
    <source>
        <dbReference type="Proteomes" id="UP000006054"/>
    </source>
</evidence>
<dbReference type="Pfam" id="PF09822">
    <property type="entry name" value="ABC_transp_aux"/>
    <property type="match status" value="1"/>
</dbReference>
<dbReference type="AlphaFoldDB" id="I4AQ66"/>
<dbReference type="InterPro" id="IPR019196">
    <property type="entry name" value="ABC_transp_unknown"/>
</dbReference>
<dbReference type="KEGG" id="fli:Fleli_3791"/>
<accession>I4AQ66</accession>
<dbReference type="eggNOG" id="COG3225">
    <property type="taxonomic scope" value="Bacteria"/>
</dbReference>
<dbReference type="HOGENOM" id="CLU_018716_1_0_10"/>
<organism evidence="4 5">
    <name type="scientific">Bernardetia litoralis (strain ATCC 23117 / DSM 6794 / NBRC 15988 / NCIMB 1366 / Fx l1 / Sio-4)</name>
    <name type="common">Flexibacter litoralis</name>
    <dbReference type="NCBI Taxonomy" id="880071"/>
    <lineage>
        <taxon>Bacteria</taxon>
        <taxon>Pseudomonadati</taxon>
        <taxon>Bacteroidota</taxon>
        <taxon>Cytophagia</taxon>
        <taxon>Cytophagales</taxon>
        <taxon>Bernardetiaceae</taxon>
        <taxon>Bernardetia</taxon>
    </lineage>
</organism>
<feature type="domain" description="DUF7088" evidence="3">
    <location>
        <begin position="48"/>
        <end position="158"/>
    </location>
</feature>
<name>I4AQ66_BERLS</name>